<evidence type="ECO:0000256" key="3">
    <source>
        <dbReference type="ARBA" id="ARBA00023125"/>
    </source>
</evidence>
<evidence type="ECO:0000256" key="2">
    <source>
        <dbReference type="ARBA" id="ARBA00023015"/>
    </source>
</evidence>
<evidence type="ECO:0000256" key="5">
    <source>
        <dbReference type="PROSITE-ProRule" id="PRU00335"/>
    </source>
</evidence>
<organism evidence="7 8">
    <name type="scientific">Streptomyces mashuensis</name>
    <dbReference type="NCBI Taxonomy" id="33904"/>
    <lineage>
        <taxon>Bacteria</taxon>
        <taxon>Bacillati</taxon>
        <taxon>Actinomycetota</taxon>
        <taxon>Actinomycetes</taxon>
        <taxon>Kitasatosporales</taxon>
        <taxon>Streptomycetaceae</taxon>
        <taxon>Streptomyces</taxon>
    </lineage>
</organism>
<dbReference type="SUPFAM" id="SSF48498">
    <property type="entry name" value="Tetracyclin repressor-like, C-terminal domain"/>
    <property type="match status" value="1"/>
</dbReference>
<dbReference type="PROSITE" id="PS50977">
    <property type="entry name" value="HTH_TETR_2"/>
    <property type="match status" value="1"/>
</dbReference>
<comment type="caution">
    <text evidence="7">The sequence shown here is derived from an EMBL/GenBank/DDBJ whole genome shotgun (WGS) entry which is preliminary data.</text>
</comment>
<dbReference type="InterPro" id="IPR001647">
    <property type="entry name" value="HTH_TetR"/>
</dbReference>
<gene>
    <name evidence="7" type="ORF">GCM10010218_03190</name>
</gene>
<keyword evidence="4" id="KW-0804">Transcription</keyword>
<dbReference type="SUPFAM" id="SSF46689">
    <property type="entry name" value="Homeodomain-like"/>
    <property type="match status" value="1"/>
</dbReference>
<dbReference type="PANTHER" id="PTHR30055">
    <property type="entry name" value="HTH-TYPE TRANSCRIPTIONAL REGULATOR RUTR"/>
    <property type="match status" value="1"/>
</dbReference>
<dbReference type="PANTHER" id="PTHR30055:SF234">
    <property type="entry name" value="HTH-TYPE TRANSCRIPTIONAL REGULATOR BETI"/>
    <property type="match status" value="1"/>
</dbReference>
<dbReference type="RefSeq" id="WP_190127519.1">
    <property type="nucleotide sequence ID" value="NZ_BNBD01000001.1"/>
</dbReference>
<keyword evidence="8" id="KW-1185">Reference proteome</keyword>
<keyword evidence="2" id="KW-0805">Transcription regulation</keyword>
<sequence>MPKIVDREARRQAVADAVLRVAAREGLEHASLRNVAEEAGLAVGSVRHYFDDHSELMLFAMGELSRSIGDRCRAHVQRLLDAPRPGGSRRADVERLLAEFLPLDDERREEAALWLAFTTAARLRPALRRHADELHAAMDDLLTRVLDGARRAGRVAEDADLPVEVRRLSALLDGLTVQAVAQPGRVTPEAMRQVLRRHLESLVTAA</sequence>
<reference evidence="7" key="1">
    <citation type="journal article" date="2014" name="Int. J. Syst. Evol. Microbiol.">
        <title>Complete genome sequence of Corynebacterium casei LMG S-19264T (=DSM 44701T), isolated from a smear-ripened cheese.</title>
        <authorList>
            <consortium name="US DOE Joint Genome Institute (JGI-PGF)"/>
            <person name="Walter F."/>
            <person name="Albersmeier A."/>
            <person name="Kalinowski J."/>
            <person name="Ruckert C."/>
        </authorList>
    </citation>
    <scope>NUCLEOTIDE SEQUENCE</scope>
    <source>
        <strain evidence="7">JCM 4059</strain>
    </source>
</reference>
<dbReference type="Proteomes" id="UP000638313">
    <property type="component" value="Unassembled WGS sequence"/>
</dbReference>
<dbReference type="InterPro" id="IPR039538">
    <property type="entry name" value="BetI_C"/>
</dbReference>
<keyword evidence="1" id="KW-0678">Repressor</keyword>
<dbReference type="Pfam" id="PF00440">
    <property type="entry name" value="TetR_N"/>
    <property type="match status" value="1"/>
</dbReference>
<proteinExistence type="predicted"/>
<name>A0A919E790_9ACTN</name>
<dbReference type="InterPro" id="IPR050109">
    <property type="entry name" value="HTH-type_TetR-like_transc_reg"/>
</dbReference>
<protein>
    <submittedName>
        <fullName evidence="7">TetR family transcriptional regulator</fullName>
    </submittedName>
</protein>
<dbReference type="AlphaFoldDB" id="A0A919E790"/>
<evidence type="ECO:0000259" key="6">
    <source>
        <dbReference type="PROSITE" id="PS50977"/>
    </source>
</evidence>
<dbReference type="Gene3D" id="1.10.357.10">
    <property type="entry name" value="Tetracycline Repressor, domain 2"/>
    <property type="match status" value="1"/>
</dbReference>
<dbReference type="GO" id="GO:0003700">
    <property type="term" value="F:DNA-binding transcription factor activity"/>
    <property type="evidence" value="ECO:0007669"/>
    <property type="project" value="TreeGrafter"/>
</dbReference>
<keyword evidence="3 5" id="KW-0238">DNA-binding</keyword>
<feature type="DNA-binding region" description="H-T-H motif" evidence="5">
    <location>
        <begin position="31"/>
        <end position="50"/>
    </location>
</feature>
<dbReference type="EMBL" id="BNBD01000001">
    <property type="protein sequence ID" value="GHF25847.1"/>
    <property type="molecule type" value="Genomic_DNA"/>
</dbReference>
<dbReference type="GO" id="GO:0000976">
    <property type="term" value="F:transcription cis-regulatory region binding"/>
    <property type="evidence" value="ECO:0007669"/>
    <property type="project" value="TreeGrafter"/>
</dbReference>
<evidence type="ECO:0000256" key="4">
    <source>
        <dbReference type="ARBA" id="ARBA00023163"/>
    </source>
</evidence>
<dbReference type="InterPro" id="IPR009057">
    <property type="entry name" value="Homeodomain-like_sf"/>
</dbReference>
<dbReference type="Pfam" id="PF13977">
    <property type="entry name" value="TetR_C_6"/>
    <property type="match status" value="1"/>
</dbReference>
<evidence type="ECO:0000313" key="8">
    <source>
        <dbReference type="Proteomes" id="UP000638313"/>
    </source>
</evidence>
<dbReference type="InterPro" id="IPR036271">
    <property type="entry name" value="Tet_transcr_reg_TetR-rel_C_sf"/>
</dbReference>
<evidence type="ECO:0000256" key="1">
    <source>
        <dbReference type="ARBA" id="ARBA00022491"/>
    </source>
</evidence>
<reference evidence="7" key="2">
    <citation type="submission" date="2020-09" db="EMBL/GenBank/DDBJ databases">
        <authorList>
            <person name="Sun Q."/>
            <person name="Ohkuma M."/>
        </authorList>
    </citation>
    <scope>NUCLEOTIDE SEQUENCE</scope>
    <source>
        <strain evidence="7">JCM 4059</strain>
    </source>
</reference>
<accession>A0A919E790</accession>
<evidence type="ECO:0000313" key="7">
    <source>
        <dbReference type="EMBL" id="GHF25847.1"/>
    </source>
</evidence>
<feature type="domain" description="HTH tetR-type" evidence="6">
    <location>
        <begin position="8"/>
        <end position="68"/>
    </location>
</feature>